<dbReference type="SUPFAM" id="SSF46785">
    <property type="entry name" value="Winged helix' DNA-binding domain"/>
    <property type="match status" value="1"/>
</dbReference>
<dbReference type="GeneTree" id="ENSGT00940000164713"/>
<feature type="domain" description="Peptidase M24" evidence="3">
    <location>
        <begin position="22"/>
        <end position="140"/>
    </location>
</feature>
<comment type="similarity">
    <text evidence="1">Belongs to the peptidase M24 family.</text>
</comment>
<organism evidence="4 5">
    <name type="scientific">Labrus bergylta</name>
    <name type="common">ballan wrasse</name>
    <dbReference type="NCBI Taxonomy" id="56723"/>
    <lineage>
        <taxon>Eukaryota</taxon>
        <taxon>Metazoa</taxon>
        <taxon>Chordata</taxon>
        <taxon>Craniata</taxon>
        <taxon>Vertebrata</taxon>
        <taxon>Euteleostomi</taxon>
        <taxon>Actinopterygii</taxon>
        <taxon>Neopterygii</taxon>
        <taxon>Teleostei</taxon>
        <taxon>Neoteleostei</taxon>
        <taxon>Acanthomorphata</taxon>
        <taxon>Eupercaria</taxon>
        <taxon>Labriformes</taxon>
        <taxon>Labridae</taxon>
        <taxon>Labrus</taxon>
    </lineage>
</organism>
<evidence type="ECO:0000313" key="5">
    <source>
        <dbReference type="Proteomes" id="UP000261660"/>
    </source>
</evidence>
<dbReference type="AlphaFoldDB" id="A0A3Q3F8P3"/>
<dbReference type="Gene3D" id="1.10.10.10">
    <property type="entry name" value="Winged helix-like DNA-binding domain superfamily/Winged helix DNA-binding domain"/>
    <property type="match status" value="1"/>
</dbReference>
<dbReference type="Ensembl" id="ENSLBET00000016290.1">
    <property type="protein sequence ID" value="ENSLBEP00000015367.1"/>
    <property type="gene ID" value="ENSLBEG00000011930.1"/>
</dbReference>
<protein>
    <submittedName>
        <fullName evidence="4">Proliferation-associated 2G4, b</fullName>
    </submittedName>
</protein>
<dbReference type="Gene3D" id="3.90.230.10">
    <property type="entry name" value="Creatinase/methionine aminopeptidase superfamily"/>
    <property type="match status" value="2"/>
</dbReference>
<dbReference type="InterPro" id="IPR036390">
    <property type="entry name" value="WH_DNA-bd_sf"/>
</dbReference>
<evidence type="ECO:0000256" key="2">
    <source>
        <dbReference type="SAM" id="MobiDB-lite"/>
    </source>
</evidence>
<evidence type="ECO:0000256" key="1">
    <source>
        <dbReference type="ARBA" id="ARBA00007319"/>
    </source>
</evidence>
<dbReference type="InterPro" id="IPR036005">
    <property type="entry name" value="Creatinase/aminopeptidase-like"/>
</dbReference>
<proteinExistence type="inferred from homology"/>
<dbReference type="FunFam" id="1.10.10.10:FF:000029">
    <property type="entry name" value="Proliferation-associated 2G4, a"/>
    <property type="match status" value="1"/>
</dbReference>
<reference evidence="4" key="2">
    <citation type="submission" date="2025-09" db="UniProtKB">
        <authorList>
            <consortium name="Ensembl"/>
        </authorList>
    </citation>
    <scope>IDENTIFICATION</scope>
</reference>
<dbReference type="Proteomes" id="UP000261660">
    <property type="component" value="Unplaced"/>
</dbReference>
<keyword evidence="5" id="KW-1185">Reference proteome</keyword>
<dbReference type="PROSITE" id="PS01202">
    <property type="entry name" value="MAP_2"/>
    <property type="match status" value="1"/>
</dbReference>
<name>A0A3Q3F8P3_9LABR</name>
<feature type="region of interest" description="Disordered" evidence="2">
    <location>
        <begin position="327"/>
        <end position="361"/>
    </location>
</feature>
<dbReference type="InterPro" id="IPR000994">
    <property type="entry name" value="Pept_M24"/>
</dbReference>
<dbReference type="PANTHER" id="PTHR10804:SF11">
    <property type="entry name" value="PROLIFERATION-ASSOCIATED PROTEIN 2G4"/>
    <property type="match status" value="1"/>
</dbReference>
<dbReference type="InterPro" id="IPR047113">
    <property type="entry name" value="PA2G4/ARX1"/>
</dbReference>
<evidence type="ECO:0000259" key="3">
    <source>
        <dbReference type="Pfam" id="PF00557"/>
    </source>
</evidence>
<dbReference type="SUPFAM" id="SSF55920">
    <property type="entry name" value="Creatinase/aminopeptidase"/>
    <property type="match status" value="1"/>
</dbReference>
<evidence type="ECO:0000313" key="4">
    <source>
        <dbReference type="Ensembl" id="ENSLBEP00000015367.1"/>
    </source>
</evidence>
<dbReference type="PANTHER" id="PTHR10804">
    <property type="entry name" value="PROTEASE FAMILY M24 METHIONYL AMINOPEPTIDASE, AMINOPEPTIDASE P"/>
    <property type="match status" value="1"/>
</dbReference>
<dbReference type="Pfam" id="PF00557">
    <property type="entry name" value="Peptidase_M24"/>
    <property type="match status" value="1"/>
</dbReference>
<feature type="compositionally biased region" description="Basic residues" evidence="2">
    <location>
        <begin position="334"/>
        <end position="344"/>
    </location>
</feature>
<accession>A0A3Q3F8P3</accession>
<sequence>MSGDDETQEQTIADDLVVTKYKMGAEIANQALKTVVGAALAGVSVLSLCEKGDAFIMAETGKVFKKEKEMKKGIAFPTCVSVNNCVCHHSPLKSDPDVILKDGDLVKLDLGVHVDGFISNVAHSFVVGVTKNTQVTEAWNKIAKSFKCSPIEGMLSHQLKQHVIDGEKTIIQNPTDQQKKDHEKAEFEVHEVYAVDVLISTGEGKAKDAGQRTTVYKRDPNKVYGLKMKASRTFFSEVERRFDTMPFTLRAFEEEGKARLGVVECSKHELVQPFNVLHEKESEVVAQFKFTVLLMANGPLRITNSLFEPELYKSEHEVEDPELKALLQSSASRKTQKKKKKKASKTVESATGQAMETDAAE</sequence>
<reference evidence="4" key="1">
    <citation type="submission" date="2025-08" db="UniProtKB">
        <authorList>
            <consortium name="Ensembl"/>
        </authorList>
    </citation>
    <scope>IDENTIFICATION</scope>
</reference>
<dbReference type="InterPro" id="IPR036388">
    <property type="entry name" value="WH-like_DNA-bd_sf"/>
</dbReference>
<dbReference type="InterPro" id="IPR018349">
    <property type="entry name" value="Pept_M24A_MAP2_BS"/>
</dbReference>
<dbReference type="CDD" id="cd01089">
    <property type="entry name" value="PA2G4-like"/>
    <property type="match status" value="1"/>
</dbReference>